<dbReference type="GO" id="GO:0016887">
    <property type="term" value="F:ATP hydrolysis activity"/>
    <property type="evidence" value="ECO:0007669"/>
    <property type="project" value="InterPro"/>
</dbReference>
<dbReference type="PANTHER" id="PTHR43394:SF1">
    <property type="entry name" value="ATP-BINDING CASSETTE SUB-FAMILY B MEMBER 10, MITOCHONDRIAL"/>
    <property type="match status" value="1"/>
</dbReference>
<dbReference type="InterPro" id="IPR003593">
    <property type="entry name" value="AAA+_ATPase"/>
</dbReference>
<evidence type="ECO:0000313" key="10">
    <source>
        <dbReference type="EMBL" id="GAC69078.1"/>
    </source>
</evidence>
<proteinExistence type="predicted"/>
<dbReference type="InterPro" id="IPR003439">
    <property type="entry name" value="ABC_transporter-like_ATP-bd"/>
</dbReference>
<dbReference type="GO" id="GO:0015421">
    <property type="term" value="F:ABC-type oligopeptide transporter activity"/>
    <property type="evidence" value="ECO:0007669"/>
    <property type="project" value="TreeGrafter"/>
</dbReference>
<feature type="transmembrane region" description="Helical" evidence="7">
    <location>
        <begin position="57"/>
        <end position="79"/>
    </location>
</feature>
<keyword evidence="11" id="KW-1185">Reference proteome</keyword>
<feature type="domain" description="ABC transmembrane type-1" evidence="9">
    <location>
        <begin position="30"/>
        <end position="312"/>
    </location>
</feature>
<dbReference type="SUPFAM" id="SSF90123">
    <property type="entry name" value="ABC transporter transmembrane region"/>
    <property type="match status" value="1"/>
</dbReference>
<dbReference type="InterPro" id="IPR027417">
    <property type="entry name" value="P-loop_NTPase"/>
</dbReference>
<dbReference type="STRING" id="1223545.GS4_20_01430"/>
<dbReference type="Pfam" id="PF00664">
    <property type="entry name" value="ABC_membrane"/>
    <property type="match status" value="1"/>
</dbReference>
<evidence type="ECO:0000256" key="1">
    <source>
        <dbReference type="ARBA" id="ARBA00004651"/>
    </source>
</evidence>
<feature type="transmembrane region" description="Helical" evidence="7">
    <location>
        <begin position="251"/>
        <end position="274"/>
    </location>
</feature>
<organism evidence="10 11">
    <name type="scientific">Gordonia soli NBRC 108243</name>
    <dbReference type="NCBI Taxonomy" id="1223545"/>
    <lineage>
        <taxon>Bacteria</taxon>
        <taxon>Bacillati</taxon>
        <taxon>Actinomycetota</taxon>
        <taxon>Actinomycetes</taxon>
        <taxon>Mycobacteriales</taxon>
        <taxon>Gordoniaceae</taxon>
        <taxon>Gordonia</taxon>
    </lineage>
</organism>
<evidence type="ECO:0000259" key="9">
    <source>
        <dbReference type="PROSITE" id="PS50929"/>
    </source>
</evidence>
<reference evidence="10 11" key="1">
    <citation type="submission" date="2013-01" db="EMBL/GenBank/DDBJ databases">
        <title>Whole genome shotgun sequence of Gordonia soli NBRC 108243.</title>
        <authorList>
            <person name="Isaki-Nakamura S."/>
            <person name="Hosoyama A."/>
            <person name="Tsuchikane K."/>
            <person name="Ando Y."/>
            <person name="Baba S."/>
            <person name="Ohji S."/>
            <person name="Hamada M."/>
            <person name="Tamura T."/>
            <person name="Yamazoe A."/>
            <person name="Yamazaki S."/>
            <person name="Fujita N."/>
        </authorList>
    </citation>
    <scope>NUCLEOTIDE SEQUENCE [LARGE SCALE GENOMIC DNA]</scope>
    <source>
        <strain evidence="10 11">NBRC 108243</strain>
    </source>
</reference>
<evidence type="ECO:0000256" key="7">
    <source>
        <dbReference type="SAM" id="Phobius"/>
    </source>
</evidence>
<feature type="transmembrane region" description="Helical" evidence="7">
    <location>
        <begin position="170"/>
        <end position="188"/>
    </location>
</feature>
<dbReference type="SMART" id="SM00382">
    <property type="entry name" value="AAA"/>
    <property type="match status" value="1"/>
</dbReference>
<dbReference type="eggNOG" id="COG1132">
    <property type="taxonomic scope" value="Bacteria"/>
</dbReference>
<dbReference type="GO" id="GO:0005524">
    <property type="term" value="F:ATP binding"/>
    <property type="evidence" value="ECO:0007669"/>
    <property type="project" value="UniProtKB-KW"/>
</dbReference>
<dbReference type="InterPro" id="IPR017871">
    <property type="entry name" value="ABC_transporter-like_CS"/>
</dbReference>
<dbReference type="InterPro" id="IPR036640">
    <property type="entry name" value="ABC1_TM_sf"/>
</dbReference>
<comment type="caution">
    <text evidence="10">The sequence shown here is derived from an EMBL/GenBank/DDBJ whole genome shotgun (WGS) entry which is preliminary data.</text>
</comment>
<keyword evidence="3" id="KW-0547">Nucleotide-binding</keyword>
<dbReference type="EMBL" id="BANX01000020">
    <property type="protein sequence ID" value="GAC69078.1"/>
    <property type="molecule type" value="Genomic_DNA"/>
</dbReference>
<evidence type="ECO:0000256" key="4">
    <source>
        <dbReference type="ARBA" id="ARBA00022840"/>
    </source>
</evidence>
<dbReference type="PROSITE" id="PS50893">
    <property type="entry name" value="ABC_TRANSPORTER_2"/>
    <property type="match status" value="1"/>
</dbReference>
<protein>
    <submittedName>
        <fullName evidence="10">Putative ABC transporter permease/ATP-binding protein</fullName>
    </submittedName>
</protein>
<feature type="transmembrane region" description="Helical" evidence="7">
    <location>
        <begin position="145"/>
        <end position="164"/>
    </location>
</feature>
<keyword evidence="4 10" id="KW-0067">ATP-binding</keyword>
<gene>
    <name evidence="10" type="ORF">GS4_20_01430</name>
</gene>
<dbReference type="Gene3D" id="1.20.1560.10">
    <property type="entry name" value="ABC transporter type 1, transmembrane domain"/>
    <property type="match status" value="1"/>
</dbReference>
<dbReference type="PROSITE" id="PS00211">
    <property type="entry name" value="ABC_TRANSPORTER_1"/>
    <property type="match status" value="1"/>
</dbReference>
<dbReference type="PANTHER" id="PTHR43394">
    <property type="entry name" value="ATP-DEPENDENT PERMEASE MDL1, MITOCHONDRIAL"/>
    <property type="match status" value="1"/>
</dbReference>
<evidence type="ECO:0000313" key="11">
    <source>
        <dbReference type="Proteomes" id="UP000011666"/>
    </source>
</evidence>
<dbReference type="PROSITE" id="PS50929">
    <property type="entry name" value="ABC_TM1F"/>
    <property type="match status" value="1"/>
</dbReference>
<dbReference type="Gene3D" id="3.40.50.300">
    <property type="entry name" value="P-loop containing nucleotide triphosphate hydrolases"/>
    <property type="match status" value="1"/>
</dbReference>
<evidence type="ECO:0000256" key="5">
    <source>
        <dbReference type="ARBA" id="ARBA00022989"/>
    </source>
</evidence>
<dbReference type="Proteomes" id="UP000011666">
    <property type="component" value="Unassembled WGS sequence"/>
</dbReference>
<keyword evidence="5 7" id="KW-1133">Transmembrane helix</keyword>
<evidence type="ECO:0000256" key="6">
    <source>
        <dbReference type="ARBA" id="ARBA00023136"/>
    </source>
</evidence>
<keyword evidence="6 7" id="KW-0472">Membrane</keyword>
<accession>M0QKI9</accession>
<evidence type="ECO:0000256" key="3">
    <source>
        <dbReference type="ARBA" id="ARBA00022741"/>
    </source>
</evidence>
<dbReference type="InterPro" id="IPR039421">
    <property type="entry name" value="Type_1_exporter"/>
</dbReference>
<feature type="transmembrane region" description="Helical" evidence="7">
    <location>
        <begin position="29"/>
        <end position="51"/>
    </location>
</feature>
<comment type="subcellular location">
    <subcellularLocation>
        <location evidence="1">Cell membrane</location>
        <topology evidence="1">Multi-pass membrane protein</topology>
    </subcellularLocation>
</comment>
<keyword evidence="2 7" id="KW-0812">Transmembrane</keyword>
<sequence length="592" mass="62742">MTAPATTPMTFLAAWRRFRVHLQGEGRRLAVAAVLLIAAAAGQIVAVFVLADVIDGTLAAHGIAAFATVAATWIGITALSTGADYLGQVTAVGVSERVVLRLRDNLFRHLQTLAPLTHRRFGVGDLITRSTGDLEAVEHLIGSGLMQLTVAALSTIGLVAAALVMSWPMAVVALCAVPILWGVSAFFGRRQSRATRDERAAISDISVAVGSAITGHETAAAYNQQPRERDRLHRHGVRWLVARLMQTRIEVGFGSVLGLAEVVVTLAIAVTGVWQVRQGALSVGELLALTGYLGMLYPRMQEIADLRLSVASALVSAERLAEILDSPTSDTDTEDAVDLLPGPGRIHVQEVTFRRGQTTILDRVSLDLRPGRVTALTGPSGSGKSTLAALLTGFEHPDAGAIHIDGTDLESVTRTSLRDQVTLLPQSPTIAAMTIAEAISYGRPEATRAQVEDAARAADAHEFVAALPEGYDTPLSDDGLTLSGGQRQRLAIARALLRDSPIVVLDEPTANLDDASAARLMSAIRVRCADRTVLVITHDRTVAAGADDVYDLVDGRVHRVAPAPHRNSSPVADTTIPHHRFAGRSLSAVGPN</sequence>
<dbReference type="Pfam" id="PF00005">
    <property type="entry name" value="ABC_tran"/>
    <property type="match status" value="1"/>
</dbReference>
<evidence type="ECO:0000259" key="8">
    <source>
        <dbReference type="PROSITE" id="PS50893"/>
    </source>
</evidence>
<name>M0QKI9_9ACTN</name>
<dbReference type="AlphaFoldDB" id="M0QKI9"/>
<dbReference type="SUPFAM" id="SSF52540">
    <property type="entry name" value="P-loop containing nucleoside triphosphate hydrolases"/>
    <property type="match status" value="1"/>
</dbReference>
<dbReference type="RefSeq" id="WP_007621805.1">
    <property type="nucleotide sequence ID" value="NZ_BANX01000020.1"/>
</dbReference>
<dbReference type="InterPro" id="IPR011527">
    <property type="entry name" value="ABC1_TM_dom"/>
</dbReference>
<dbReference type="GO" id="GO:0005886">
    <property type="term" value="C:plasma membrane"/>
    <property type="evidence" value="ECO:0007669"/>
    <property type="project" value="UniProtKB-SubCell"/>
</dbReference>
<evidence type="ECO:0000256" key="2">
    <source>
        <dbReference type="ARBA" id="ARBA00022692"/>
    </source>
</evidence>
<feature type="domain" description="ABC transporter" evidence="8">
    <location>
        <begin position="346"/>
        <end position="579"/>
    </location>
</feature>